<evidence type="ECO:0000256" key="10">
    <source>
        <dbReference type="SAM" id="MobiDB-lite"/>
    </source>
</evidence>
<dbReference type="Pfam" id="PF02892">
    <property type="entry name" value="zf-BED"/>
    <property type="match status" value="1"/>
</dbReference>
<evidence type="ECO:0000256" key="5">
    <source>
        <dbReference type="ARBA" id="ARBA00023015"/>
    </source>
</evidence>
<evidence type="ECO:0000256" key="6">
    <source>
        <dbReference type="ARBA" id="ARBA00023125"/>
    </source>
</evidence>
<dbReference type="KEGG" id="oau:120437610"/>
<dbReference type="AlphaFoldDB" id="A0AAZ1XFF3"/>
<dbReference type="Proteomes" id="UP000472276">
    <property type="component" value="Unassembled WGS sequence"/>
</dbReference>
<dbReference type="PANTHER" id="PTHR46481:SF9">
    <property type="entry name" value="ZINC FINGER BED DOMAIN-CONTAINING PROTEIN 1-LIKE"/>
    <property type="match status" value="1"/>
</dbReference>
<evidence type="ECO:0000256" key="3">
    <source>
        <dbReference type="ARBA" id="ARBA00022771"/>
    </source>
</evidence>
<reference evidence="12" key="2">
    <citation type="submission" date="2025-08" db="UniProtKB">
        <authorList>
            <consortium name="Ensembl"/>
        </authorList>
    </citation>
    <scope>IDENTIFICATION</scope>
</reference>
<evidence type="ECO:0000256" key="8">
    <source>
        <dbReference type="ARBA" id="ARBA00023242"/>
    </source>
</evidence>
<dbReference type="InterPro" id="IPR008906">
    <property type="entry name" value="HATC_C_dom"/>
</dbReference>
<feature type="region of interest" description="Disordered" evidence="10">
    <location>
        <begin position="1"/>
        <end position="23"/>
    </location>
</feature>
<accession>A0AAZ1XFF3</accession>
<dbReference type="GO" id="GO:0005634">
    <property type="term" value="C:nucleus"/>
    <property type="evidence" value="ECO:0007669"/>
    <property type="project" value="UniProtKB-SubCell"/>
</dbReference>
<evidence type="ECO:0000256" key="1">
    <source>
        <dbReference type="ARBA" id="ARBA00004123"/>
    </source>
</evidence>
<keyword evidence="7" id="KW-0804">Transcription</keyword>
<organism evidence="12 13">
    <name type="scientific">Oreochromis aureus</name>
    <name type="common">Israeli tilapia</name>
    <name type="synonym">Chromis aureus</name>
    <dbReference type="NCBI Taxonomy" id="47969"/>
    <lineage>
        <taxon>Eukaryota</taxon>
        <taxon>Metazoa</taxon>
        <taxon>Chordata</taxon>
        <taxon>Craniata</taxon>
        <taxon>Vertebrata</taxon>
        <taxon>Euteleostomi</taxon>
        <taxon>Actinopterygii</taxon>
        <taxon>Neopterygii</taxon>
        <taxon>Teleostei</taxon>
        <taxon>Neoteleostei</taxon>
        <taxon>Acanthomorphata</taxon>
        <taxon>Ovalentaria</taxon>
        <taxon>Cichlomorphae</taxon>
        <taxon>Cichliformes</taxon>
        <taxon>Cichlidae</taxon>
        <taxon>African cichlids</taxon>
        <taxon>Pseudocrenilabrinae</taxon>
        <taxon>Oreochromini</taxon>
        <taxon>Oreochromis</taxon>
    </lineage>
</organism>
<evidence type="ECO:0000313" key="13">
    <source>
        <dbReference type="Proteomes" id="UP000472276"/>
    </source>
</evidence>
<feature type="compositionally biased region" description="Low complexity" evidence="10">
    <location>
        <begin position="14"/>
        <end position="23"/>
    </location>
</feature>
<dbReference type="PANTHER" id="PTHR46481">
    <property type="entry name" value="ZINC FINGER BED DOMAIN-CONTAINING PROTEIN 4"/>
    <property type="match status" value="1"/>
</dbReference>
<name>A0AAZ1XFF3_OREAU</name>
<dbReference type="InterPro" id="IPR003656">
    <property type="entry name" value="Znf_BED"/>
</dbReference>
<keyword evidence="6" id="KW-0238">DNA-binding</keyword>
<keyword evidence="4" id="KW-0862">Zinc</keyword>
<feature type="domain" description="BED-type" evidence="11">
    <location>
        <begin position="33"/>
        <end position="88"/>
    </location>
</feature>
<dbReference type="PROSITE" id="PS50808">
    <property type="entry name" value="ZF_BED"/>
    <property type="match status" value="1"/>
</dbReference>
<sequence>MDTRQVAVSCPDMQQAETATQPAQEEAFLPKRGGTSVIWLHFGFNSTDTEQKTPICKLCYKTIPAPDGNTTNLFYHLQKAHEKEYSRIQKIRAKPSCGTTGAILEKKNYSQPKIQQSFAQGTPYEKTSQRHKQITEAISRYICKGMAPVYVVEKDSFRDLVKVLDPRYVMPGRKHFSKVELPRLYDACRAKVEKDVCSVMHYALTTDLWTSRDTQPYMSVTIHFINKDWTLCARCLQTAYFPEDHTGGMLAQGLRDTLESWGLQECHLVCVTTDNATNNISAMELNQWERLQCFGHRLQLAIENALKALTPVSTKQAVERAVGVCKKVVSTFSKSWKKKRELAKVQAVLGLPLHQLITESPTRWGSRQMMIERFLEQEKALSQVLLADKKTRHLVPSWQDVALLESLNNALGPLFEFTDALSGESYVSVSFLKPVLHLFNNEILSQKDGDTELTKAVKDGILKYLNEKYDDHATNNLLDMATLLDPRFKTAYIKEERVEFIKMRAAAELVDMVGAIAPESAQTAAASSSPPAADDDPELPRPTKKKKSLGSYFKKAGQSTTHSQPSRASIELELSMYLQTPGPDSETDPLEWWKQHETSFPLLARLARKYLCIPATSSSSERAFSASGNIITCKRSCLKPNTVDQLVFLALNL</sequence>
<dbReference type="GO" id="GO:0008270">
    <property type="term" value="F:zinc ion binding"/>
    <property type="evidence" value="ECO:0007669"/>
    <property type="project" value="UniProtKB-KW"/>
</dbReference>
<dbReference type="GeneID" id="120437610"/>
<dbReference type="Pfam" id="PF05699">
    <property type="entry name" value="Dimer_Tnp_hAT"/>
    <property type="match status" value="1"/>
</dbReference>
<proteinExistence type="predicted"/>
<reference evidence="13" key="1">
    <citation type="submission" date="2020-03" db="EMBL/GenBank/DDBJ databases">
        <title>Evolution of repeat sequences and sex chromosomes of tilapia species revealed by chromosome-level genomes.</title>
        <authorList>
            <person name="Xu L."/>
            <person name="Tao W."/>
            <person name="Wang D."/>
            <person name="Zhou Q."/>
        </authorList>
    </citation>
    <scope>NUCLEOTIDE SEQUENCE [LARGE SCALE GENOMIC DNA]</scope>
    <source>
        <strain evidence="13">Israel</strain>
    </source>
</reference>
<keyword evidence="3 9" id="KW-0863">Zinc-finger</keyword>
<keyword evidence="8" id="KW-0539">Nucleus</keyword>
<evidence type="ECO:0000259" key="11">
    <source>
        <dbReference type="PROSITE" id="PS50808"/>
    </source>
</evidence>
<dbReference type="SUPFAM" id="SSF53098">
    <property type="entry name" value="Ribonuclease H-like"/>
    <property type="match status" value="1"/>
</dbReference>
<feature type="compositionally biased region" description="Low complexity" evidence="10">
    <location>
        <begin position="521"/>
        <end position="532"/>
    </location>
</feature>
<protein>
    <recommendedName>
        <fullName evidence="11">BED-type domain-containing protein</fullName>
    </recommendedName>
</protein>
<dbReference type="SMART" id="SM00614">
    <property type="entry name" value="ZnF_BED"/>
    <property type="match status" value="1"/>
</dbReference>
<evidence type="ECO:0000256" key="9">
    <source>
        <dbReference type="PROSITE-ProRule" id="PRU00027"/>
    </source>
</evidence>
<dbReference type="SUPFAM" id="SSF140996">
    <property type="entry name" value="Hermes dimerisation domain"/>
    <property type="match status" value="1"/>
</dbReference>
<keyword evidence="2" id="KW-0479">Metal-binding</keyword>
<gene>
    <name evidence="12" type="primary">LOC120437610</name>
</gene>
<reference evidence="12" key="3">
    <citation type="submission" date="2025-09" db="UniProtKB">
        <authorList>
            <consortium name="Ensembl"/>
        </authorList>
    </citation>
    <scope>IDENTIFICATION</scope>
</reference>
<evidence type="ECO:0000256" key="7">
    <source>
        <dbReference type="ARBA" id="ARBA00023163"/>
    </source>
</evidence>
<dbReference type="RefSeq" id="XP_039464093.1">
    <property type="nucleotide sequence ID" value="XM_039608159.1"/>
</dbReference>
<evidence type="ECO:0000256" key="4">
    <source>
        <dbReference type="ARBA" id="ARBA00022833"/>
    </source>
</evidence>
<dbReference type="Ensembl" id="ENSOABT00000076015.1">
    <property type="protein sequence ID" value="ENSOABP00000066363.1"/>
    <property type="gene ID" value="ENSOABG00000025982.1"/>
</dbReference>
<dbReference type="InterPro" id="IPR012337">
    <property type="entry name" value="RNaseH-like_sf"/>
</dbReference>
<dbReference type="GO" id="GO:0046983">
    <property type="term" value="F:protein dimerization activity"/>
    <property type="evidence" value="ECO:0007669"/>
    <property type="project" value="InterPro"/>
</dbReference>
<keyword evidence="5" id="KW-0805">Transcription regulation</keyword>
<comment type="subcellular location">
    <subcellularLocation>
        <location evidence="1">Nucleus</location>
    </subcellularLocation>
</comment>
<feature type="region of interest" description="Disordered" evidence="10">
    <location>
        <begin position="521"/>
        <end position="567"/>
    </location>
</feature>
<feature type="compositionally biased region" description="Polar residues" evidence="10">
    <location>
        <begin position="557"/>
        <end position="567"/>
    </location>
</feature>
<dbReference type="GO" id="GO:0003677">
    <property type="term" value="F:DNA binding"/>
    <property type="evidence" value="ECO:0007669"/>
    <property type="project" value="UniProtKB-KW"/>
</dbReference>
<evidence type="ECO:0000313" key="12">
    <source>
        <dbReference type="Ensembl" id="ENSOABP00000066363.1"/>
    </source>
</evidence>
<keyword evidence="13" id="KW-1185">Reference proteome</keyword>
<dbReference type="InterPro" id="IPR052035">
    <property type="entry name" value="ZnF_BED_domain_contain"/>
</dbReference>
<dbReference type="InterPro" id="IPR036236">
    <property type="entry name" value="Znf_C2H2_sf"/>
</dbReference>
<evidence type="ECO:0000256" key="2">
    <source>
        <dbReference type="ARBA" id="ARBA00022723"/>
    </source>
</evidence>
<dbReference type="SUPFAM" id="SSF57667">
    <property type="entry name" value="beta-beta-alpha zinc fingers"/>
    <property type="match status" value="1"/>
</dbReference>